<evidence type="ECO:0000313" key="3">
    <source>
        <dbReference type="Proteomes" id="UP000650466"/>
    </source>
</evidence>
<keyword evidence="3" id="KW-1185">Reference proteome</keyword>
<proteinExistence type="predicted"/>
<name>A0A926KR83_9BACL</name>
<accession>A0A926KR83</accession>
<dbReference type="Proteomes" id="UP000650466">
    <property type="component" value="Unassembled WGS sequence"/>
</dbReference>
<protein>
    <submittedName>
        <fullName evidence="2">Uncharacterized protein</fullName>
    </submittedName>
</protein>
<keyword evidence="1" id="KW-1133">Transmembrane helix</keyword>
<feature type="transmembrane region" description="Helical" evidence="1">
    <location>
        <begin position="70"/>
        <end position="89"/>
    </location>
</feature>
<keyword evidence="1" id="KW-0812">Transmembrane</keyword>
<evidence type="ECO:0000313" key="2">
    <source>
        <dbReference type="EMBL" id="MBD0381441.1"/>
    </source>
</evidence>
<organism evidence="2 3">
    <name type="scientific">Paenibacillus sedimenti</name>
    <dbReference type="NCBI Taxonomy" id="2770274"/>
    <lineage>
        <taxon>Bacteria</taxon>
        <taxon>Bacillati</taxon>
        <taxon>Bacillota</taxon>
        <taxon>Bacilli</taxon>
        <taxon>Bacillales</taxon>
        <taxon>Paenibacillaceae</taxon>
        <taxon>Paenibacillus</taxon>
    </lineage>
</organism>
<reference evidence="2" key="1">
    <citation type="submission" date="2020-09" db="EMBL/GenBank/DDBJ databases">
        <title>Draft Genome Sequence of Paenibacillus sp. WST5.</title>
        <authorList>
            <person name="Bao Z."/>
        </authorList>
    </citation>
    <scope>NUCLEOTIDE SEQUENCE</scope>
    <source>
        <strain evidence="2">WST5</strain>
    </source>
</reference>
<feature type="transmembrane region" description="Helical" evidence="1">
    <location>
        <begin position="41"/>
        <end position="64"/>
    </location>
</feature>
<feature type="transmembrane region" description="Helical" evidence="1">
    <location>
        <begin position="6"/>
        <end position="29"/>
    </location>
</feature>
<dbReference type="RefSeq" id="WP_188175218.1">
    <property type="nucleotide sequence ID" value="NZ_JACVVD010000004.1"/>
</dbReference>
<evidence type="ECO:0000256" key="1">
    <source>
        <dbReference type="SAM" id="Phobius"/>
    </source>
</evidence>
<sequence length="95" mass="10922">MTLTLTGWMLYTMWVVLGLMGLSFLLGLYQSLKASSFSYNLILTYLQDLLYYVFPLFLIANMMPLDKTGWLLQIGYYIGALGVVIKYISNIRSKM</sequence>
<dbReference type="EMBL" id="JACVVD010000004">
    <property type="protein sequence ID" value="MBD0381441.1"/>
    <property type="molecule type" value="Genomic_DNA"/>
</dbReference>
<keyword evidence="1" id="KW-0472">Membrane</keyword>
<dbReference type="AlphaFoldDB" id="A0A926KR83"/>
<gene>
    <name evidence="2" type="ORF">ICC18_15040</name>
</gene>
<comment type="caution">
    <text evidence="2">The sequence shown here is derived from an EMBL/GenBank/DDBJ whole genome shotgun (WGS) entry which is preliminary data.</text>
</comment>